<evidence type="ECO:0000256" key="1">
    <source>
        <dbReference type="SAM" id="MobiDB-lite"/>
    </source>
</evidence>
<protein>
    <submittedName>
        <fullName evidence="2">Uncharacterized protein</fullName>
    </submittedName>
</protein>
<gene>
    <name evidence="2" type="ORF">FA13DRAFT_1784382</name>
</gene>
<evidence type="ECO:0000313" key="3">
    <source>
        <dbReference type="Proteomes" id="UP000298030"/>
    </source>
</evidence>
<comment type="caution">
    <text evidence="2">The sequence shown here is derived from an EMBL/GenBank/DDBJ whole genome shotgun (WGS) entry which is preliminary data.</text>
</comment>
<proteinExistence type="predicted"/>
<reference evidence="2 3" key="1">
    <citation type="journal article" date="2019" name="Nat. Ecol. Evol.">
        <title>Megaphylogeny resolves global patterns of mushroom evolution.</title>
        <authorList>
            <person name="Varga T."/>
            <person name="Krizsan K."/>
            <person name="Foldi C."/>
            <person name="Dima B."/>
            <person name="Sanchez-Garcia M."/>
            <person name="Sanchez-Ramirez S."/>
            <person name="Szollosi G.J."/>
            <person name="Szarkandi J.G."/>
            <person name="Papp V."/>
            <person name="Albert L."/>
            <person name="Andreopoulos W."/>
            <person name="Angelini C."/>
            <person name="Antonin V."/>
            <person name="Barry K.W."/>
            <person name="Bougher N.L."/>
            <person name="Buchanan P."/>
            <person name="Buyck B."/>
            <person name="Bense V."/>
            <person name="Catcheside P."/>
            <person name="Chovatia M."/>
            <person name="Cooper J."/>
            <person name="Damon W."/>
            <person name="Desjardin D."/>
            <person name="Finy P."/>
            <person name="Geml J."/>
            <person name="Haridas S."/>
            <person name="Hughes K."/>
            <person name="Justo A."/>
            <person name="Karasinski D."/>
            <person name="Kautmanova I."/>
            <person name="Kiss B."/>
            <person name="Kocsube S."/>
            <person name="Kotiranta H."/>
            <person name="LaButti K.M."/>
            <person name="Lechner B.E."/>
            <person name="Liimatainen K."/>
            <person name="Lipzen A."/>
            <person name="Lukacs Z."/>
            <person name="Mihaltcheva S."/>
            <person name="Morgado L.N."/>
            <person name="Niskanen T."/>
            <person name="Noordeloos M.E."/>
            <person name="Ohm R.A."/>
            <person name="Ortiz-Santana B."/>
            <person name="Ovrebo C."/>
            <person name="Racz N."/>
            <person name="Riley R."/>
            <person name="Savchenko A."/>
            <person name="Shiryaev A."/>
            <person name="Soop K."/>
            <person name="Spirin V."/>
            <person name="Szebenyi C."/>
            <person name="Tomsovsky M."/>
            <person name="Tulloss R.E."/>
            <person name="Uehling J."/>
            <person name="Grigoriev I.V."/>
            <person name="Vagvolgyi C."/>
            <person name="Papp T."/>
            <person name="Martin F.M."/>
            <person name="Miettinen O."/>
            <person name="Hibbett D.S."/>
            <person name="Nagy L.G."/>
        </authorList>
    </citation>
    <scope>NUCLEOTIDE SEQUENCE [LARGE SCALE GENOMIC DNA]</scope>
    <source>
        <strain evidence="2 3">FP101781</strain>
    </source>
</reference>
<feature type="compositionally biased region" description="Polar residues" evidence="1">
    <location>
        <begin position="17"/>
        <end position="35"/>
    </location>
</feature>
<dbReference type="Proteomes" id="UP000298030">
    <property type="component" value="Unassembled WGS sequence"/>
</dbReference>
<organism evidence="2 3">
    <name type="scientific">Coprinellus micaceus</name>
    <name type="common">Glistening ink-cap mushroom</name>
    <name type="synonym">Coprinus micaceus</name>
    <dbReference type="NCBI Taxonomy" id="71717"/>
    <lineage>
        <taxon>Eukaryota</taxon>
        <taxon>Fungi</taxon>
        <taxon>Dikarya</taxon>
        <taxon>Basidiomycota</taxon>
        <taxon>Agaricomycotina</taxon>
        <taxon>Agaricomycetes</taxon>
        <taxon>Agaricomycetidae</taxon>
        <taxon>Agaricales</taxon>
        <taxon>Agaricineae</taxon>
        <taxon>Psathyrellaceae</taxon>
        <taxon>Coprinellus</taxon>
    </lineage>
</organism>
<keyword evidence="3" id="KW-1185">Reference proteome</keyword>
<name>A0A4Y7TZS3_COPMI</name>
<dbReference type="EMBL" id="QPFP01000001">
    <property type="protein sequence ID" value="TEB39687.1"/>
    <property type="molecule type" value="Genomic_DNA"/>
</dbReference>
<dbReference type="AlphaFoldDB" id="A0A4Y7TZS3"/>
<sequence length="140" mass="14900">MYNEVAAEGSDDDWENSQHTTSAGSKRSAPATSPPASKCVKAIHPATAALSGLSTSMDNFAQAIITALVAPSPSSSPESTCLSAAIQTAMELENSWLTTAEVGALVNLLCEKQAHVDSYLALEKNEDVRREWVSKRLHIL</sequence>
<accession>A0A4Y7TZS3</accession>
<evidence type="ECO:0000313" key="2">
    <source>
        <dbReference type="EMBL" id="TEB39687.1"/>
    </source>
</evidence>
<feature type="region of interest" description="Disordered" evidence="1">
    <location>
        <begin position="1"/>
        <end position="38"/>
    </location>
</feature>